<name>A0A382C4R0_9ZZZZ</name>
<dbReference type="InterPro" id="IPR023772">
    <property type="entry name" value="DNA-bd_HTH_TetR-type_CS"/>
</dbReference>
<dbReference type="PROSITE" id="PS01081">
    <property type="entry name" value="HTH_TETR_1"/>
    <property type="match status" value="1"/>
</dbReference>
<dbReference type="EMBL" id="UINC01032688">
    <property type="protein sequence ID" value="SVB20762.1"/>
    <property type="molecule type" value="Genomic_DNA"/>
</dbReference>
<dbReference type="Pfam" id="PF00440">
    <property type="entry name" value="TetR_N"/>
    <property type="match status" value="1"/>
</dbReference>
<dbReference type="InterPro" id="IPR054580">
    <property type="entry name" value="SlmA-like_C"/>
</dbReference>
<gene>
    <name evidence="3" type="ORF">METZ01_LOCUS173616</name>
</gene>
<dbReference type="PANTHER" id="PTHR43479">
    <property type="entry name" value="ACREF/ENVCD OPERON REPRESSOR-RELATED"/>
    <property type="match status" value="1"/>
</dbReference>
<dbReference type="PANTHER" id="PTHR43479:SF11">
    <property type="entry name" value="ACREF_ENVCD OPERON REPRESSOR-RELATED"/>
    <property type="match status" value="1"/>
</dbReference>
<organism evidence="3">
    <name type="scientific">marine metagenome</name>
    <dbReference type="NCBI Taxonomy" id="408172"/>
    <lineage>
        <taxon>unclassified sequences</taxon>
        <taxon>metagenomes</taxon>
        <taxon>ecological metagenomes</taxon>
    </lineage>
</organism>
<sequence>MDKLKPRQLDIMQNLAKMLQAKGPVKVTTASLASECGITEAAIYRHFPSKRKIYEGLVDFCEQSLFDLIGDINSSKEDYLKKTSNIMILLVSFSEKNPGLARLLTREAFSVEEASLDDRIKQMFSKIELLIKQNLQKYEQETKKKLALPSASSANLLLAFVEGVIQQFVRSGFTDKPSQRISNQATFLIESLLK</sequence>
<dbReference type="SUPFAM" id="SSF46689">
    <property type="entry name" value="Homeodomain-like"/>
    <property type="match status" value="1"/>
</dbReference>
<evidence type="ECO:0000259" key="2">
    <source>
        <dbReference type="PROSITE" id="PS50977"/>
    </source>
</evidence>
<dbReference type="InterPro" id="IPR050624">
    <property type="entry name" value="HTH-type_Tx_Regulator"/>
</dbReference>
<dbReference type="InterPro" id="IPR009057">
    <property type="entry name" value="Homeodomain-like_sf"/>
</dbReference>
<dbReference type="InterPro" id="IPR001647">
    <property type="entry name" value="HTH_TetR"/>
</dbReference>
<keyword evidence="1" id="KW-0238">DNA-binding</keyword>
<dbReference type="Pfam" id="PF22276">
    <property type="entry name" value="SlmA-like_C"/>
    <property type="match status" value="1"/>
</dbReference>
<dbReference type="PROSITE" id="PS50977">
    <property type="entry name" value="HTH_TETR_2"/>
    <property type="match status" value="1"/>
</dbReference>
<reference evidence="3" key="1">
    <citation type="submission" date="2018-05" db="EMBL/GenBank/DDBJ databases">
        <authorList>
            <person name="Lanie J.A."/>
            <person name="Ng W.-L."/>
            <person name="Kazmierczak K.M."/>
            <person name="Andrzejewski T.M."/>
            <person name="Davidsen T.M."/>
            <person name="Wayne K.J."/>
            <person name="Tettelin H."/>
            <person name="Glass J.I."/>
            <person name="Rusch D."/>
            <person name="Podicherti R."/>
            <person name="Tsui H.-C.T."/>
            <person name="Winkler M.E."/>
        </authorList>
    </citation>
    <scope>NUCLEOTIDE SEQUENCE</scope>
</reference>
<dbReference type="PRINTS" id="PR00455">
    <property type="entry name" value="HTHTETR"/>
</dbReference>
<evidence type="ECO:0000256" key="1">
    <source>
        <dbReference type="ARBA" id="ARBA00023125"/>
    </source>
</evidence>
<dbReference type="Gene3D" id="1.10.357.10">
    <property type="entry name" value="Tetracycline Repressor, domain 2"/>
    <property type="match status" value="1"/>
</dbReference>
<dbReference type="NCBIfam" id="NF007015">
    <property type="entry name" value="PRK09480.1"/>
    <property type="match status" value="1"/>
</dbReference>
<feature type="domain" description="HTH tetR-type" evidence="2">
    <location>
        <begin position="5"/>
        <end position="65"/>
    </location>
</feature>
<dbReference type="AlphaFoldDB" id="A0A382C4R0"/>
<accession>A0A382C4R0</accession>
<protein>
    <recommendedName>
        <fullName evidence="2">HTH tetR-type domain-containing protein</fullName>
    </recommendedName>
</protein>
<evidence type="ECO:0000313" key="3">
    <source>
        <dbReference type="EMBL" id="SVB20762.1"/>
    </source>
</evidence>
<proteinExistence type="predicted"/>
<dbReference type="GO" id="GO:0003677">
    <property type="term" value="F:DNA binding"/>
    <property type="evidence" value="ECO:0007669"/>
    <property type="project" value="UniProtKB-KW"/>
</dbReference>